<dbReference type="AlphaFoldDB" id="A0A2T4YSW3"/>
<dbReference type="InterPro" id="IPR002048">
    <property type="entry name" value="EF_hand_dom"/>
</dbReference>
<evidence type="ECO:0000313" key="4">
    <source>
        <dbReference type="EMBL" id="PTM46907.1"/>
    </source>
</evidence>
<evidence type="ECO:0000256" key="1">
    <source>
        <dbReference type="SAM" id="MobiDB-lite"/>
    </source>
</evidence>
<dbReference type="EMBL" id="PZZN01000001">
    <property type="protein sequence ID" value="PTM46907.1"/>
    <property type="molecule type" value="Genomic_DNA"/>
</dbReference>
<sequence>MRKTLLTLALTASSFAATACGAQSAPADRADAAATSAANRAALQTTIAGQAQAAPAPAPRGPGPRHAGRMRGGPMMQADTDRDGVLTRAEVVAQAEAQFARLDADGDGIVTAAERQAAREAMRDRREARMAARGKTLPPEPAGMADGKKDQMMRGRRGGGDGVLTQAEFIDRAGQRFDRMDANRDGRLDAGERPDRRAMRHGRGHRMDRPGGDTDQ</sequence>
<evidence type="ECO:0000256" key="2">
    <source>
        <dbReference type="SAM" id="SignalP"/>
    </source>
</evidence>
<feature type="chain" id="PRO_5015755877" evidence="2">
    <location>
        <begin position="20"/>
        <end position="216"/>
    </location>
</feature>
<feature type="domain" description="EF-hand" evidence="3">
    <location>
        <begin position="177"/>
        <end position="192"/>
    </location>
</feature>
<dbReference type="PROSITE" id="PS51257">
    <property type="entry name" value="PROKAR_LIPOPROTEIN"/>
    <property type="match status" value="1"/>
</dbReference>
<feature type="domain" description="EF-hand" evidence="3">
    <location>
        <begin position="97"/>
        <end position="114"/>
    </location>
</feature>
<gene>
    <name evidence="4" type="ORF">C8J24_0286</name>
</gene>
<feature type="region of interest" description="Disordered" evidence="1">
    <location>
        <begin position="130"/>
        <end position="216"/>
    </location>
</feature>
<dbReference type="RefSeq" id="WP_146163610.1">
    <property type="nucleotide sequence ID" value="NZ_PZZN01000001.1"/>
</dbReference>
<feature type="signal peptide" evidence="2">
    <location>
        <begin position="1"/>
        <end position="19"/>
    </location>
</feature>
<dbReference type="Pfam" id="PF13202">
    <property type="entry name" value="EF-hand_5"/>
    <property type="match status" value="2"/>
</dbReference>
<dbReference type="InterPro" id="IPR011992">
    <property type="entry name" value="EF-hand-dom_pair"/>
</dbReference>
<accession>A0A2T4YSW3</accession>
<proteinExistence type="predicted"/>
<dbReference type="Gene3D" id="1.10.238.10">
    <property type="entry name" value="EF-hand"/>
    <property type="match status" value="1"/>
</dbReference>
<feature type="compositionally biased region" description="Basic and acidic residues" evidence="1">
    <location>
        <begin position="169"/>
        <end position="197"/>
    </location>
</feature>
<feature type="compositionally biased region" description="Basic and acidic residues" evidence="1">
    <location>
        <begin position="205"/>
        <end position="216"/>
    </location>
</feature>
<feature type="region of interest" description="Disordered" evidence="1">
    <location>
        <begin position="48"/>
        <end position="76"/>
    </location>
</feature>
<dbReference type="Proteomes" id="UP000240996">
    <property type="component" value="Unassembled WGS sequence"/>
</dbReference>
<dbReference type="GO" id="GO:0005509">
    <property type="term" value="F:calcium ion binding"/>
    <property type="evidence" value="ECO:0007669"/>
    <property type="project" value="InterPro"/>
</dbReference>
<evidence type="ECO:0000313" key="5">
    <source>
        <dbReference type="Proteomes" id="UP000240996"/>
    </source>
</evidence>
<dbReference type="SUPFAM" id="SSF47473">
    <property type="entry name" value="EF-hand"/>
    <property type="match status" value="1"/>
</dbReference>
<evidence type="ECO:0000259" key="3">
    <source>
        <dbReference type="Pfam" id="PF13202"/>
    </source>
</evidence>
<name>A0A2T4YSW3_9SPHN</name>
<protein>
    <submittedName>
        <fullName evidence="4">EF hand domain-containing protein</fullName>
    </submittedName>
</protein>
<reference evidence="4 5" key="1">
    <citation type="submission" date="2018-04" db="EMBL/GenBank/DDBJ databases">
        <title>Genomic Encyclopedia of Type Strains, Phase III (KMG-III): the genomes of soil and plant-associated and newly described type strains.</title>
        <authorList>
            <person name="Whitman W."/>
        </authorList>
    </citation>
    <scope>NUCLEOTIDE SEQUENCE [LARGE SCALE GENOMIC DNA]</scope>
    <source>
        <strain evidence="4 5">NW12</strain>
    </source>
</reference>
<keyword evidence="5" id="KW-1185">Reference proteome</keyword>
<comment type="caution">
    <text evidence="4">The sequence shown here is derived from an EMBL/GenBank/DDBJ whole genome shotgun (WGS) entry which is preliminary data.</text>
</comment>
<keyword evidence="2" id="KW-0732">Signal</keyword>
<organism evidence="4 5">
    <name type="scientific">Sphingomonas aerolata</name>
    <dbReference type="NCBI Taxonomy" id="185951"/>
    <lineage>
        <taxon>Bacteria</taxon>
        <taxon>Pseudomonadati</taxon>
        <taxon>Pseudomonadota</taxon>
        <taxon>Alphaproteobacteria</taxon>
        <taxon>Sphingomonadales</taxon>
        <taxon>Sphingomonadaceae</taxon>
        <taxon>Sphingomonas</taxon>
    </lineage>
</organism>